<proteinExistence type="predicted"/>
<accession>A0A9P4ME12</accession>
<feature type="compositionally biased region" description="Low complexity" evidence="1">
    <location>
        <begin position="246"/>
        <end position="270"/>
    </location>
</feature>
<evidence type="ECO:0000256" key="1">
    <source>
        <dbReference type="SAM" id="MobiDB-lite"/>
    </source>
</evidence>
<dbReference type="Proteomes" id="UP000799439">
    <property type="component" value="Unassembled WGS sequence"/>
</dbReference>
<feature type="compositionally biased region" description="Basic and acidic residues" evidence="1">
    <location>
        <begin position="280"/>
        <end position="294"/>
    </location>
</feature>
<feature type="region of interest" description="Disordered" evidence="1">
    <location>
        <begin position="183"/>
        <end position="294"/>
    </location>
</feature>
<feature type="compositionally biased region" description="Gly residues" evidence="1">
    <location>
        <begin position="211"/>
        <end position="222"/>
    </location>
</feature>
<name>A0A9P4ME12_9PEZI</name>
<dbReference type="EMBL" id="ML996090">
    <property type="protein sequence ID" value="KAF2149728.1"/>
    <property type="molecule type" value="Genomic_DNA"/>
</dbReference>
<protein>
    <recommendedName>
        <fullName evidence="4">Allergen</fullName>
    </recommendedName>
</protein>
<evidence type="ECO:0000313" key="3">
    <source>
        <dbReference type="Proteomes" id="UP000799439"/>
    </source>
</evidence>
<dbReference type="AlphaFoldDB" id="A0A9P4ME12"/>
<comment type="caution">
    <text evidence="2">The sequence shown here is derived from an EMBL/GenBank/DDBJ whole genome shotgun (WGS) entry which is preliminary data.</text>
</comment>
<evidence type="ECO:0008006" key="4">
    <source>
        <dbReference type="Google" id="ProtNLM"/>
    </source>
</evidence>
<evidence type="ECO:0000313" key="2">
    <source>
        <dbReference type="EMBL" id="KAF2149728.1"/>
    </source>
</evidence>
<feature type="compositionally biased region" description="Low complexity" evidence="1">
    <location>
        <begin position="223"/>
        <end position="232"/>
    </location>
</feature>
<feature type="compositionally biased region" description="Basic and acidic residues" evidence="1">
    <location>
        <begin position="189"/>
        <end position="203"/>
    </location>
</feature>
<organism evidence="2 3">
    <name type="scientific">Myriangium duriaei CBS 260.36</name>
    <dbReference type="NCBI Taxonomy" id="1168546"/>
    <lineage>
        <taxon>Eukaryota</taxon>
        <taxon>Fungi</taxon>
        <taxon>Dikarya</taxon>
        <taxon>Ascomycota</taxon>
        <taxon>Pezizomycotina</taxon>
        <taxon>Dothideomycetes</taxon>
        <taxon>Dothideomycetidae</taxon>
        <taxon>Myriangiales</taxon>
        <taxon>Myriangiaceae</taxon>
        <taxon>Myriangium</taxon>
    </lineage>
</organism>
<sequence>MNAAKNAVKDFMHQDGKHTTNVHETMAPAVANETQHTHHHVNEQTAIDREIHQDHHHTTVQPIHDRKVLDEQHHHKLGGVEHRKFEHGNDEDVRRRLDEESAKYVDTHQKGETRHTTSAAPTVTGEHVHHHVHERVQPVIDRQVIEPHVTHTVVPIKEQHHNAAAHHSATTLPAVSLEQFKKQGGALGGREERSDFFEGEPRHMGRHNGATGTGVTGSGASGLTGATTGTHQHGTHHHGTTGTGVTGSSTTGSGLTGSNTTGSGLTDTTTKPSLLSRLNPLKDSDGDGKKGIMD</sequence>
<gene>
    <name evidence="2" type="ORF">K461DRAFT_230117</name>
</gene>
<feature type="compositionally biased region" description="Basic and acidic residues" evidence="1">
    <location>
        <begin position="105"/>
        <end position="115"/>
    </location>
</feature>
<feature type="region of interest" description="Disordered" evidence="1">
    <location>
        <begin position="105"/>
        <end position="127"/>
    </location>
</feature>
<dbReference type="PANTHER" id="PTHR38703">
    <property type="entry name" value="CHROMOSOME 8, WHOLE GENOME SHOTGUN SEQUENCE"/>
    <property type="match status" value="1"/>
</dbReference>
<keyword evidence="3" id="KW-1185">Reference proteome</keyword>
<reference evidence="2" key="1">
    <citation type="journal article" date="2020" name="Stud. Mycol.">
        <title>101 Dothideomycetes genomes: a test case for predicting lifestyles and emergence of pathogens.</title>
        <authorList>
            <person name="Haridas S."/>
            <person name="Albert R."/>
            <person name="Binder M."/>
            <person name="Bloem J."/>
            <person name="Labutti K."/>
            <person name="Salamov A."/>
            <person name="Andreopoulos B."/>
            <person name="Baker S."/>
            <person name="Barry K."/>
            <person name="Bills G."/>
            <person name="Bluhm B."/>
            <person name="Cannon C."/>
            <person name="Castanera R."/>
            <person name="Culley D."/>
            <person name="Daum C."/>
            <person name="Ezra D."/>
            <person name="Gonzalez J."/>
            <person name="Henrissat B."/>
            <person name="Kuo A."/>
            <person name="Liang C."/>
            <person name="Lipzen A."/>
            <person name="Lutzoni F."/>
            <person name="Magnuson J."/>
            <person name="Mondo S."/>
            <person name="Nolan M."/>
            <person name="Ohm R."/>
            <person name="Pangilinan J."/>
            <person name="Park H.-J."/>
            <person name="Ramirez L."/>
            <person name="Alfaro M."/>
            <person name="Sun H."/>
            <person name="Tritt A."/>
            <person name="Yoshinaga Y."/>
            <person name="Zwiers L.-H."/>
            <person name="Turgeon B."/>
            <person name="Goodwin S."/>
            <person name="Spatafora J."/>
            <person name="Crous P."/>
            <person name="Grigoriev I."/>
        </authorList>
    </citation>
    <scope>NUCLEOTIDE SEQUENCE</scope>
    <source>
        <strain evidence="2">CBS 260.36</strain>
    </source>
</reference>
<dbReference type="OrthoDB" id="2118965at2759"/>
<dbReference type="PANTHER" id="PTHR38703:SF1">
    <property type="entry name" value="ALLERGEN"/>
    <property type="match status" value="1"/>
</dbReference>